<feature type="signal peptide" evidence="1">
    <location>
        <begin position="1"/>
        <end position="29"/>
    </location>
</feature>
<sequence length="204" mass="22584">MCNLINLRMKKFVSRFFVLSLLLVTVSCVESNNKQKEQEEKTADVEVNTPQDIHSVLEAVGSIGDGTSMNVLELVKENGDTLDIVTTDAKIFGGLECGQKVDVFYNNFEDESGASMIINLSVLQNTWVLDGNPNAGFTIVEDGVVDTYNMKDRNYNHWKIDMGALLMSSDYSGTLKVDTFHLQTLSDDSLVISGGNSVLKMVRR</sequence>
<dbReference type="Gene3D" id="2.40.128.280">
    <property type="match status" value="1"/>
</dbReference>
<dbReference type="Proteomes" id="UP000186685">
    <property type="component" value="Unassembled WGS sequence"/>
</dbReference>
<evidence type="ECO:0000313" key="4">
    <source>
        <dbReference type="Proteomes" id="UP000186685"/>
    </source>
</evidence>
<keyword evidence="1" id="KW-0732">Signal</keyword>
<gene>
    <name evidence="3" type="ORF">BHV76_06550</name>
</gene>
<evidence type="ECO:0000256" key="1">
    <source>
        <dbReference type="SAM" id="SignalP"/>
    </source>
</evidence>
<feature type="domain" description="Lipocalin-like" evidence="2">
    <location>
        <begin position="134"/>
        <end position="195"/>
    </location>
</feature>
<comment type="caution">
    <text evidence="3">The sequence shown here is derived from an EMBL/GenBank/DDBJ whole genome shotgun (WGS) entry which is preliminary data.</text>
</comment>
<dbReference type="InterPro" id="IPR024311">
    <property type="entry name" value="Lipocalin-like"/>
</dbReference>
<reference evidence="3 4" key="1">
    <citation type="journal article" date="2016" name="Nat. Biotechnol.">
        <title>Measurement of bacterial replication rates in microbial communities.</title>
        <authorList>
            <person name="Brown C.T."/>
            <person name="Olm M.R."/>
            <person name="Thomas B.C."/>
            <person name="Banfield J.F."/>
        </authorList>
    </citation>
    <scope>NUCLEOTIDE SEQUENCE [LARGE SCALE GENOMIC DNA]</scope>
    <source>
        <strain evidence="3">45_130</strain>
    </source>
</reference>
<dbReference type="EMBL" id="MNQR01000019">
    <property type="protein sequence ID" value="OKZ10533.1"/>
    <property type="molecule type" value="Genomic_DNA"/>
</dbReference>
<protein>
    <recommendedName>
        <fullName evidence="2">Lipocalin-like domain-containing protein</fullName>
    </recommendedName>
</protein>
<feature type="chain" id="PRO_5033064913" description="Lipocalin-like domain-containing protein" evidence="1">
    <location>
        <begin position="30"/>
        <end position="204"/>
    </location>
</feature>
<dbReference type="Pfam" id="PF12702">
    <property type="entry name" value="Lipocalin_3"/>
    <property type="match status" value="1"/>
</dbReference>
<organism evidence="3 4">
    <name type="scientific">Phocaeicola plebeius</name>
    <dbReference type="NCBI Taxonomy" id="310297"/>
    <lineage>
        <taxon>Bacteria</taxon>
        <taxon>Pseudomonadati</taxon>
        <taxon>Bacteroidota</taxon>
        <taxon>Bacteroidia</taxon>
        <taxon>Bacteroidales</taxon>
        <taxon>Bacteroidaceae</taxon>
        <taxon>Phocaeicola</taxon>
    </lineage>
</organism>
<dbReference type="AlphaFoldDB" id="A0A854C1D5"/>
<evidence type="ECO:0000259" key="2">
    <source>
        <dbReference type="Pfam" id="PF12702"/>
    </source>
</evidence>
<accession>A0A854C1D5</accession>
<evidence type="ECO:0000313" key="3">
    <source>
        <dbReference type="EMBL" id="OKZ10533.1"/>
    </source>
</evidence>
<name>A0A854C1D5_9BACT</name>
<proteinExistence type="predicted"/>